<name>A0A2P2NEP0_RHIMU</name>
<accession>A0A2P2NEP0</accession>
<evidence type="ECO:0000313" key="1">
    <source>
        <dbReference type="EMBL" id="MBX40942.1"/>
    </source>
</evidence>
<protein>
    <submittedName>
        <fullName evidence="1">Uncharacterized protein</fullName>
    </submittedName>
</protein>
<dbReference type="EMBL" id="GGEC01060458">
    <property type="protein sequence ID" value="MBX40942.1"/>
    <property type="molecule type" value="Transcribed_RNA"/>
</dbReference>
<sequence length="8" mass="931">MTTHKSLN</sequence>
<proteinExistence type="predicted"/>
<reference evidence="1" key="1">
    <citation type="submission" date="2018-02" db="EMBL/GenBank/DDBJ databases">
        <title>Rhizophora mucronata_Transcriptome.</title>
        <authorList>
            <person name="Meera S.P."/>
            <person name="Sreeshan A."/>
            <person name="Augustine A."/>
        </authorList>
    </citation>
    <scope>NUCLEOTIDE SEQUENCE</scope>
    <source>
        <tissue evidence="1">Leaf</tissue>
    </source>
</reference>
<organism evidence="1">
    <name type="scientific">Rhizophora mucronata</name>
    <name type="common">Asiatic mangrove</name>
    <dbReference type="NCBI Taxonomy" id="61149"/>
    <lineage>
        <taxon>Eukaryota</taxon>
        <taxon>Viridiplantae</taxon>
        <taxon>Streptophyta</taxon>
        <taxon>Embryophyta</taxon>
        <taxon>Tracheophyta</taxon>
        <taxon>Spermatophyta</taxon>
        <taxon>Magnoliopsida</taxon>
        <taxon>eudicotyledons</taxon>
        <taxon>Gunneridae</taxon>
        <taxon>Pentapetalae</taxon>
        <taxon>rosids</taxon>
        <taxon>fabids</taxon>
        <taxon>Malpighiales</taxon>
        <taxon>Rhizophoraceae</taxon>
        <taxon>Rhizophora</taxon>
    </lineage>
</organism>